<keyword evidence="3" id="KW-0788">Thiol protease</keyword>
<dbReference type="Gene3D" id="2.40.260.10">
    <property type="entry name" value="Sortase"/>
    <property type="match status" value="1"/>
</dbReference>
<evidence type="ECO:0000313" key="4">
    <source>
        <dbReference type="EMBL" id="MBC9824569.1"/>
    </source>
</evidence>
<gene>
    <name evidence="4" type="ORF">GLO26_01830</name>
</gene>
<evidence type="ECO:0000313" key="5">
    <source>
        <dbReference type="Proteomes" id="UP000638836"/>
    </source>
</evidence>
<evidence type="ECO:0000256" key="2">
    <source>
        <dbReference type="ARBA" id="ARBA00022801"/>
    </source>
</evidence>
<dbReference type="SUPFAM" id="SSF63817">
    <property type="entry name" value="Sortase"/>
    <property type="match status" value="1"/>
</dbReference>
<sequence>MNVIGGISIPSVNLNLPVGKGTSEYTLALTAGTMKEDQIMGERNYALAGHHMKRSDLLFSPLYKVELGDTIYLTDLKSVY</sequence>
<dbReference type="InterPro" id="IPR042007">
    <property type="entry name" value="Sortase_A"/>
</dbReference>
<proteinExistence type="predicted"/>
<dbReference type="InterPro" id="IPR023365">
    <property type="entry name" value="Sortase_dom-sf"/>
</dbReference>
<keyword evidence="1" id="KW-0645">Protease</keyword>
<dbReference type="CDD" id="cd06165">
    <property type="entry name" value="Sortase_A"/>
    <property type="match status" value="1"/>
</dbReference>
<dbReference type="InterPro" id="IPR005754">
    <property type="entry name" value="Sortase"/>
</dbReference>
<keyword evidence="2" id="KW-0378">Hydrolase</keyword>
<reference evidence="4 5" key="1">
    <citation type="journal article" date="2020" name="Microorganisms">
        <title>New Insight into Antimicrobial Compounds from Food and Marine-Sourced Carnobacterium Species through Phenotype and Genome Analyses.</title>
        <authorList>
            <person name="Begrem S."/>
            <person name="Ivaniuk F."/>
            <person name="Gigout-Chevalier F."/>
            <person name="Kolypczuk L."/>
            <person name="Bonnetot S."/>
            <person name="Leroi F."/>
            <person name="Grovel O."/>
            <person name="Delbarre-Ladrat C."/>
            <person name="Passerini D."/>
        </authorList>
    </citation>
    <scope>NUCLEOTIDE SEQUENCE [LARGE SCALE GENOMIC DNA]</scope>
    <source>
        <strain evidence="4 5">MIP2551</strain>
    </source>
</reference>
<dbReference type="Pfam" id="PF04203">
    <property type="entry name" value="Sortase"/>
    <property type="match status" value="1"/>
</dbReference>
<keyword evidence="5" id="KW-1185">Reference proteome</keyword>
<evidence type="ECO:0000256" key="3">
    <source>
        <dbReference type="ARBA" id="ARBA00022807"/>
    </source>
</evidence>
<dbReference type="EMBL" id="WNJQ01000001">
    <property type="protein sequence ID" value="MBC9824569.1"/>
    <property type="molecule type" value="Genomic_DNA"/>
</dbReference>
<protein>
    <submittedName>
        <fullName evidence="4">Sortase</fullName>
    </submittedName>
</protein>
<organism evidence="4 5">
    <name type="scientific">Carnobacterium inhibens</name>
    <dbReference type="NCBI Taxonomy" id="147709"/>
    <lineage>
        <taxon>Bacteria</taxon>
        <taxon>Bacillati</taxon>
        <taxon>Bacillota</taxon>
        <taxon>Bacilli</taxon>
        <taxon>Lactobacillales</taxon>
        <taxon>Carnobacteriaceae</taxon>
        <taxon>Carnobacterium</taxon>
    </lineage>
</organism>
<name>A0ABR7T9A3_9LACT</name>
<comment type="caution">
    <text evidence="4">The sequence shown here is derived from an EMBL/GenBank/DDBJ whole genome shotgun (WGS) entry which is preliminary data.</text>
</comment>
<accession>A0ABR7T9A3</accession>
<dbReference type="NCBIfam" id="TIGR01076">
    <property type="entry name" value="sortase_fam"/>
    <property type="match status" value="1"/>
</dbReference>
<dbReference type="Proteomes" id="UP000638836">
    <property type="component" value="Unassembled WGS sequence"/>
</dbReference>
<evidence type="ECO:0000256" key="1">
    <source>
        <dbReference type="ARBA" id="ARBA00022670"/>
    </source>
</evidence>